<evidence type="ECO:0000313" key="1">
    <source>
        <dbReference type="EMBL" id="PHM58375.1"/>
    </source>
</evidence>
<dbReference type="Proteomes" id="UP000225433">
    <property type="component" value="Unassembled WGS sequence"/>
</dbReference>
<protein>
    <submittedName>
        <fullName evidence="1">Phosphogluconate dehydratase</fullName>
        <ecNumber evidence="1">4.2.1.12</ecNumber>
    </submittedName>
</protein>
<dbReference type="EMBL" id="NJAI01000001">
    <property type="protein sequence ID" value="PHM58375.1"/>
    <property type="molecule type" value="Genomic_DNA"/>
</dbReference>
<keyword evidence="1" id="KW-0456">Lyase</keyword>
<gene>
    <name evidence="1" type="ORF">Xhom_01401</name>
</gene>
<accession>A0A2G0QGL5</accession>
<reference evidence="1 2" key="1">
    <citation type="journal article" date="2017" name="Nat. Microbiol.">
        <title>Natural product diversity associated with the nematode symbionts Photorhabdus and Xenorhabdus.</title>
        <authorList>
            <person name="Tobias N.J."/>
            <person name="Wolff H."/>
            <person name="Djahanschiri B."/>
            <person name="Grundmann F."/>
            <person name="Kronenwerth M."/>
            <person name="Shi Y.M."/>
            <person name="Simonyi S."/>
            <person name="Grun P."/>
            <person name="Shapiro-Ilan D."/>
            <person name="Pidot S.J."/>
            <person name="Stinear T.P."/>
            <person name="Ebersberger I."/>
            <person name="Bode H.B."/>
        </authorList>
    </citation>
    <scope>NUCLEOTIDE SEQUENCE [LARGE SCALE GENOMIC DNA]</scope>
    <source>
        <strain evidence="1 2">DSM 17903</strain>
    </source>
</reference>
<organism evidence="1 2">
    <name type="scientific">Xenorhabdus hominickii</name>
    <dbReference type="NCBI Taxonomy" id="351679"/>
    <lineage>
        <taxon>Bacteria</taxon>
        <taxon>Pseudomonadati</taxon>
        <taxon>Pseudomonadota</taxon>
        <taxon>Gammaproteobacteria</taxon>
        <taxon>Enterobacterales</taxon>
        <taxon>Morganellaceae</taxon>
        <taxon>Xenorhabdus</taxon>
    </lineage>
</organism>
<dbReference type="GO" id="GO:0004456">
    <property type="term" value="F:phosphogluconate dehydratase activity"/>
    <property type="evidence" value="ECO:0007669"/>
    <property type="project" value="UniProtKB-EC"/>
</dbReference>
<proteinExistence type="predicted"/>
<comment type="caution">
    <text evidence="1">The sequence shown here is derived from an EMBL/GenBank/DDBJ whole genome shotgun (WGS) entry which is preliminary data.</text>
</comment>
<name>A0A2G0QGL5_XENHO</name>
<dbReference type="EC" id="4.2.1.12" evidence="1"/>
<dbReference type="AlphaFoldDB" id="A0A2G0QGL5"/>
<dbReference type="RefSeq" id="WP_418384815.1">
    <property type="nucleotide sequence ID" value="NZ_CAWNQJ010000001.1"/>
</dbReference>
<sequence length="43" mass="4988">MTINQASTATNETVTRITQRIIERSKETRSHYLARIEPEDQPT</sequence>
<evidence type="ECO:0000313" key="2">
    <source>
        <dbReference type="Proteomes" id="UP000225433"/>
    </source>
</evidence>